<dbReference type="GO" id="GO:0005886">
    <property type="term" value="C:plasma membrane"/>
    <property type="evidence" value="ECO:0007669"/>
    <property type="project" value="UniProtKB-SubCell"/>
</dbReference>
<organism evidence="9 10">
    <name type="scientific">Geomesophilobacter sediminis</name>
    <dbReference type="NCBI Taxonomy" id="2798584"/>
    <lineage>
        <taxon>Bacteria</taxon>
        <taxon>Pseudomonadati</taxon>
        <taxon>Thermodesulfobacteriota</taxon>
        <taxon>Desulfuromonadia</taxon>
        <taxon>Geobacterales</taxon>
        <taxon>Geobacteraceae</taxon>
        <taxon>Geomesophilobacter</taxon>
    </lineage>
</organism>
<evidence type="ECO:0000256" key="1">
    <source>
        <dbReference type="ARBA" id="ARBA00004236"/>
    </source>
</evidence>
<keyword evidence="2" id="KW-1003">Cell membrane</keyword>
<dbReference type="Proteomes" id="UP000636888">
    <property type="component" value="Unassembled WGS sequence"/>
</dbReference>
<keyword evidence="5" id="KW-0411">Iron-sulfur</keyword>
<evidence type="ECO:0000256" key="5">
    <source>
        <dbReference type="ARBA" id="ARBA00023014"/>
    </source>
</evidence>
<keyword evidence="3" id="KW-0479">Metal-binding</keyword>
<dbReference type="InterPro" id="IPR017900">
    <property type="entry name" value="4Fe4S_Fe_S_CS"/>
</dbReference>
<keyword evidence="4" id="KW-0408">Iron</keyword>
<dbReference type="RefSeq" id="WP_199387034.1">
    <property type="nucleotide sequence ID" value="NZ_JAEMHM010000032.1"/>
</dbReference>
<evidence type="ECO:0000259" key="8">
    <source>
        <dbReference type="PROSITE" id="PS51379"/>
    </source>
</evidence>
<feature type="transmembrane region" description="Helical" evidence="7">
    <location>
        <begin position="175"/>
        <end position="197"/>
    </location>
</feature>
<protein>
    <submittedName>
        <fullName evidence="9">4Fe-4S binding protein</fullName>
    </submittedName>
</protein>
<proteinExistence type="predicted"/>
<sequence>MPNQKTQPVRIAVQWAFLLFSLYLGFAFYRFVLHFRSGGATAFVSRPDGVEAFLPISALVSLKAWLVSGEINSIHPAGLVIFLTILLLSLVLKRAFCSWICPVATVSEVMWKLGQKALKRNFQFPRYLDLALRGVKFLLLFFFLFTVVGGMSGLALQAFILSDYNKMADVKMLDFFLNLSGTGLIVIGTLLVLSVFFRNPFCRFICPYGALLGLLSRLSPVKVERVASACISCGGCNRACPSHLDVMQSTRVGSEECIGCLRCVDNCPKPEALQLRLKGGKIVGGMVFAALVVVLFVGGSLVGRATGHWHTSMDRAEYQRLFTLPEIPHL</sequence>
<accession>A0A8J7M4N9</accession>
<dbReference type="InterPro" id="IPR052378">
    <property type="entry name" value="NosR_regulator"/>
</dbReference>
<feature type="domain" description="4Fe-4S ferredoxin-type" evidence="8">
    <location>
        <begin position="248"/>
        <end position="278"/>
    </location>
</feature>
<dbReference type="SUPFAM" id="SSF54862">
    <property type="entry name" value="4Fe-4S ferredoxins"/>
    <property type="match status" value="1"/>
</dbReference>
<dbReference type="PROSITE" id="PS51379">
    <property type="entry name" value="4FE4S_FER_2"/>
    <property type="match status" value="2"/>
</dbReference>
<keyword evidence="6 7" id="KW-0472">Membrane</keyword>
<evidence type="ECO:0000256" key="3">
    <source>
        <dbReference type="ARBA" id="ARBA00022723"/>
    </source>
</evidence>
<dbReference type="Gene3D" id="3.30.70.20">
    <property type="match status" value="1"/>
</dbReference>
<feature type="transmembrane region" description="Helical" evidence="7">
    <location>
        <begin position="74"/>
        <end position="92"/>
    </location>
</feature>
<feature type="transmembrane region" description="Helical" evidence="7">
    <location>
        <begin position="282"/>
        <end position="303"/>
    </location>
</feature>
<evidence type="ECO:0000256" key="6">
    <source>
        <dbReference type="ARBA" id="ARBA00023136"/>
    </source>
</evidence>
<feature type="domain" description="4Fe-4S ferredoxin-type" evidence="8">
    <location>
        <begin position="221"/>
        <end position="243"/>
    </location>
</feature>
<dbReference type="InterPro" id="IPR017896">
    <property type="entry name" value="4Fe4S_Fe-S-bd"/>
</dbReference>
<comment type="subcellular location">
    <subcellularLocation>
        <location evidence="1">Cell membrane</location>
    </subcellularLocation>
</comment>
<keyword evidence="7" id="KW-0812">Transmembrane</keyword>
<feature type="transmembrane region" description="Helical" evidence="7">
    <location>
        <begin position="137"/>
        <end position="160"/>
    </location>
</feature>
<evidence type="ECO:0000256" key="4">
    <source>
        <dbReference type="ARBA" id="ARBA00023004"/>
    </source>
</evidence>
<dbReference type="GO" id="GO:0051536">
    <property type="term" value="F:iron-sulfur cluster binding"/>
    <property type="evidence" value="ECO:0007669"/>
    <property type="project" value="UniProtKB-KW"/>
</dbReference>
<keyword evidence="7" id="KW-1133">Transmembrane helix</keyword>
<dbReference type="PANTHER" id="PTHR30224:SF4">
    <property type="entry name" value="ELECTRON TRANSPORT PROTEIN YCCM-RELATED"/>
    <property type="match status" value="1"/>
</dbReference>
<evidence type="ECO:0000256" key="2">
    <source>
        <dbReference type="ARBA" id="ARBA00022475"/>
    </source>
</evidence>
<dbReference type="Pfam" id="PF13237">
    <property type="entry name" value="Fer4_10"/>
    <property type="match status" value="1"/>
</dbReference>
<dbReference type="AlphaFoldDB" id="A0A8J7M4N9"/>
<gene>
    <name evidence="9" type="ORF">JFN93_24550</name>
</gene>
<reference evidence="9" key="1">
    <citation type="submission" date="2020-12" db="EMBL/GenBank/DDBJ databases">
        <title>Geomonas sp. Red875, isolated from river sediment.</title>
        <authorList>
            <person name="Xu Z."/>
            <person name="Zhang Z."/>
            <person name="Masuda Y."/>
            <person name="Itoh H."/>
            <person name="Senoo K."/>
        </authorList>
    </citation>
    <scope>NUCLEOTIDE SEQUENCE</scope>
    <source>
        <strain evidence="9">Red875</strain>
    </source>
</reference>
<dbReference type="GO" id="GO:0046872">
    <property type="term" value="F:metal ion binding"/>
    <property type="evidence" value="ECO:0007669"/>
    <property type="project" value="UniProtKB-KW"/>
</dbReference>
<evidence type="ECO:0000313" key="10">
    <source>
        <dbReference type="Proteomes" id="UP000636888"/>
    </source>
</evidence>
<dbReference type="EMBL" id="JAEMHM010000032">
    <property type="protein sequence ID" value="MBJ6727893.1"/>
    <property type="molecule type" value="Genomic_DNA"/>
</dbReference>
<feature type="transmembrane region" description="Helical" evidence="7">
    <location>
        <begin position="12"/>
        <end position="32"/>
    </location>
</feature>
<keyword evidence="10" id="KW-1185">Reference proteome</keyword>
<comment type="caution">
    <text evidence="9">The sequence shown here is derived from an EMBL/GenBank/DDBJ whole genome shotgun (WGS) entry which is preliminary data.</text>
</comment>
<evidence type="ECO:0000313" key="9">
    <source>
        <dbReference type="EMBL" id="MBJ6727893.1"/>
    </source>
</evidence>
<evidence type="ECO:0000256" key="7">
    <source>
        <dbReference type="SAM" id="Phobius"/>
    </source>
</evidence>
<dbReference type="PROSITE" id="PS00198">
    <property type="entry name" value="4FE4S_FER_1"/>
    <property type="match status" value="1"/>
</dbReference>
<dbReference type="PANTHER" id="PTHR30224">
    <property type="entry name" value="ELECTRON TRANSPORT PROTEIN"/>
    <property type="match status" value="1"/>
</dbReference>
<name>A0A8J7M4N9_9BACT</name>
<dbReference type="Pfam" id="PF12801">
    <property type="entry name" value="Fer4_5"/>
    <property type="match status" value="1"/>
</dbReference>